<comment type="similarity">
    <text evidence="2">Belongs to the syntaxin family.</text>
</comment>
<organism evidence="12 13">
    <name type="scientific">Calycina marina</name>
    <dbReference type="NCBI Taxonomy" id="1763456"/>
    <lineage>
        <taxon>Eukaryota</taxon>
        <taxon>Fungi</taxon>
        <taxon>Dikarya</taxon>
        <taxon>Ascomycota</taxon>
        <taxon>Pezizomycotina</taxon>
        <taxon>Leotiomycetes</taxon>
        <taxon>Helotiales</taxon>
        <taxon>Pezizellaceae</taxon>
        <taxon>Calycina</taxon>
    </lineage>
</organism>
<evidence type="ECO:0000256" key="3">
    <source>
        <dbReference type="ARBA" id="ARBA00022448"/>
    </source>
</evidence>
<dbReference type="InterPro" id="IPR019529">
    <property type="entry name" value="Syntaxin-18_N"/>
</dbReference>
<dbReference type="GO" id="GO:0005783">
    <property type="term" value="C:endoplasmic reticulum"/>
    <property type="evidence" value="ECO:0007669"/>
    <property type="project" value="TreeGrafter"/>
</dbReference>
<evidence type="ECO:0000256" key="2">
    <source>
        <dbReference type="ARBA" id="ARBA00009063"/>
    </source>
</evidence>
<gene>
    <name evidence="12" type="ORF">BJ878DRAFT_164014</name>
</gene>
<dbReference type="GO" id="GO:0006890">
    <property type="term" value="P:retrograde vesicle-mediated transport, Golgi to endoplasmic reticulum"/>
    <property type="evidence" value="ECO:0007669"/>
    <property type="project" value="TreeGrafter"/>
</dbReference>
<sequence>MADLTPLIHELFKKHDAPIRSSLSVQRIDSFIKEATTINSQIKNLSAYLKSIREAYLDKSTRPLRRLKDNTRKHLSDRDREEIDATSKQSLRELNAGVSQLAAAEKMRDEAGNAIMLKKYRRLHIGGMIGNWAAGEKGSFKSFEQEQEEQKSGTMRTHRGQVILYLRERLAECAQLQAAMMQKRLDRAIQKQRLEALKHRAVPMLDFAGVNESQSPKKRAKFVEETERVEHEYQNEPSAEQLQMFEQDNQEMLKLYESNLDQVKTVQNSMAEISELQNQLLQNLDQQHEQVEQLIADSEHTTENVDGGNRQLKKASERSSVAKYLFYTSCGLSAFLVAWDLIV</sequence>
<dbReference type="Gene3D" id="1.20.5.110">
    <property type="match status" value="1"/>
</dbReference>
<dbReference type="Proteomes" id="UP000887226">
    <property type="component" value="Unassembled WGS sequence"/>
</dbReference>
<accession>A0A9P7YZH3</accession>
<evidence type="ECO:0000256" key="9">
    <source>
        <dbReference type="SAM" id="Coils"/>
    </source>
</evidence>
<feature type="compositionally biased region" description="Basic and acidic residues" evidence="10">
    <location>
        <begin position="67"/>
        <end position="85"/>
    </location>
</feature>
<keyword evidence="8" id="KW-0472">Membrane</keyword>
<dbReference type="InterPro" id="IPR000727">
    <property type="entry name" value="T_SNARE_dom"/>
</dbReference>
<dbReference type="PROSITE" id="PS50192">
    <property type="entry name" value="T_SNARE"/>
    <property type="match status" value="1"/>
</dbReference>
<dbReference type="SUPFAM" id="SSF58038">
    <property type="entry name" value="SNARE fusion complex"/>
    <property type="match status" value="1"/>
</dbReference>
<reference evidence="12" key="1">
    <citation type="journal article" date="2021" name="IMA Fungus">
        <title>Genomic characterization of three marine fungi, including Emericellopsis atlantica sp. nov. with signatures of a generalist lifestyle and marine biomass degradation.</title>
        <authorList>
            <person name="Hagestad O.C."/>
            <person name="Hou L."/>
            <person name="Andersen J.H."/>
            <person name="Hansen E.H."/>
            <person name="Altermark B."/>
            <person name="Li C."/>
            <person name="Kuhnert E."/>
            <person name="Cox R.J."/>
            <person name="Crous P.W."/>
            <person name="Spatafora J.W."/>
            <person name="Lail K."/>
            <person name="Amirebrahimi M."/>
            <person name="Lipzen A."/>
            <person name="Pangilinan J."/>
            <person name="Andreopoulos W."/>
            <person name="Hayes R.D."/>
            <person name="Ng V."/>
            <person name="Grigoriev I.V."/>
            <person name="Jackson S.A."/>
            <person name="Sutton T.D.S."/>
            <person name="Dobson A.D.W."/>
            <person name="Rama T."/>
        </authorList>
    </citation>
    <scope>NUCLEOTIDE SEQUENCE</scope>
    <source>
        <strain evidence="12">TRa3180A</strain>
    </source>
</reference>
<dbReference type="PANTHER" id="PTHR15959:SF0">
    <property type="entry name" value="SYNTAXIN-18"/>
    <property type="match status" value="1"/>
</dbReference>
<evidence type="ECO:0000256" key="6">
    <source>
        <dbReference type="ARBA" id="ARBA00022989"/>
    </source>
</evidence>
<evidence type="ECO:0000256" key="4">
    <source>
        <dbReference type="ARBA" id="ARBA00022692"/>
    </source>
</evidence>
<dbReference type="OrthoDB" id="342981at2759"/>
<dbReference type="EMBL" id="MU254060">
    <property type="protein sequence ID" value="KAG9242556.1"/>
    <property type="molecule type" value="Genomic_DNA"/>
</dbReference>
<comment type="subcellular location">
    <subcellularLocation>
        <location evidence="1">Membrane</location>
        <topology evidence="1">Single-pass type IV membrane protein</topology>
    </subcellularLocation>
</comment>
<proteinExistence type="inferred from homology"/>
<dbReference type="AlphaFoldDB" id="A0A9P7YZH3"/>
<evidence type="ECO:0000256" key="7">
    <source>
        <dbReference type="ARBA" id="ARBA00023054"/>
    </source>
</evidence>
<dbReference type="SMART" id="SM00397">
    <property type="entry name" value="t_SNARE"/>
    <property type="match status" value="1"/>
</dbReference>
<evidence type="ECO:0000256" key="5">
    <source>
        <dbReference type="ARBA" id="ARBA00022927"/>
    </source>
</evidence>
<evidence type="ECO:0000313" key="13">
    <source>
        <dbReference type="Proteomes" id="UP000887226"/>
    </source>
</evidence>
<dbReference type="GO" id="GO:0015031">
    <property type="term" value="P:protein transport"/>
    <property type="evidence" value="ECO:0007669"/>
    <property type="project" value="UniProtKB-KW"/>
</dbReference>
<keyword evidence="7 9" id="KW-0175">Coiled coil</keyword>
<dbReference type="Pfam" id="PF10496">
    <property type="entry name" value="Syntaxin-18_N"/>
    <property type="match status" value="1"/>
</dbReference>
<dbReference type="GO" id="GO:0031201">
    <property type="term" value="C:SNARE complex"/>
    <property type="evidence" value="ECO:0007669"/>
    <property type="project" value="TreeGrafter"/>
</dbReference>
<evidence type="ECO:0000256" key="10">
    <source>
        <dbReference type="SAM" id="MobiDB-lite"/>
    </source>
</evidence>
<comment type="caution">
    <text evidence="12">The sequence shown here is derived from an EMBL/GenBank/DDBJ whole genome shotgun (WGS) entry which is preliminary data.</text>
</comment>
<keyword evidence="4" id="KW-0812">Transmembrane</keyword>
<evidence type="ECO:0000256" key="1">
    <source>
        <dbReference type="ARBA" id="ARBA00004211"/>
    </source>
</evidence>
<protein>
    <recommendedName>
        <fullName evidence="11">t-SNARE coiled-coil homology domain-containing protein</fullName>
    </recommendedName>
</protein>
<evidence type="ECO:0000259" key="11">
    <source>
        <dbReference type="PROSITE" id="PS50192"/>
    </source>
</evidence>
<evidence type="ECO:0000256" key="8">
    <source>
        <dbReference type="ARBA" id="ARBA00023136"/>
    </source>
</evidence>
<feature type="region of interest" description="Disordered" evidence="10">
    <location>
        <begin position="67"/>
        <end position="87"/>
    </location>
</feature>
<feature type="coiled-coil region" evidence="9">
    <location>
        <begin position="274"/>
        <end position="301"/>
    </location>
</feature>
<name>A0A9P7YZH3_9HELO</name>
<dbReference type="PANTHER" id="PTHR15959">
    <property type="entry name" value="SYNTAXIN-18"/>
    <property type="match status" value="1"/>
</dbReference>
<keyword evidence="6" id="KW-1133">Transmembrane helix</keyword>
<keyword evidence="3" id="KW-0813">Transport</keyword>
<keyword evidence="5" id="KW-0653">Protein transport</keyword>
<evidence type="ECO:0000313" key="12">
    <source>
        <dbReference type="EMBL" id="KAG9242556.1"/>
    </source>
</evidence>
<keyword evidence="13" id="KW-1185">Reference proteome</keyword>
<feature type="domain" description="T-SNARE coiled-coil homology" evidence="11">
    <location>
        <begin position="253"/>
        <end position="315"/>
    </location>
</feature>